<keyword evidence="15" id="KW-1185">Reference proteome</keyword>
<dbReference type="GeneID" id="19302600"/>
<dbReference type="OrthoDB" id="4494341at2759"/>
<dbReference type="Pfam" id="PF08022">
    <property type="entry name" value="FAD_binding_8"/>
    <property type="match status" value="1"/>
</dbReference>
<keyword evidence="6 12" id="KW-1133">Transmembrane helix</keyword>
<comment type="subcellular location">
    <subcellularLocation>
        <location evidence="1">Membrane</location>
        <topology evidence="1">Multi-pass membrane protein</topology>
    </subcellularLocation>
</comment>
<dbReference type="Gene3D" id="3.40.50.80">
    <property type="entry name" value="Nucleotide-binding domain of ferredoxin-NADP reductase (FNR) module"/>
    <property type="match status" value="1"/>
</dbReference>
<evidence type="ECO:0000256" key="10">
    <source>
        <dbReference type="ARBA" id="ARBA00023180"/>
    </source>
</evidence>
<comment type="similarity">
    <text evidence="2">Belongs to the ferric reductase (FRE) family.</text>
</comment>
<keyword evidence="9 12" id="KW-0472">Membrane</keyword>
<keyword evidence="5" id="KW-0249">Electron transport</keyword>
<dbReference type="RefSeq" id="XP_007869980.1">
    <property type="nucleotide sequence ID" value="XM_007871789.1"/>
</dbReference>
<feature type="transmembrane region" description="Helical" evidence="12">
    <location>
        <begin position="115"/>
        <end position="138"/>
    </location>
</feature>
<evidence type="ECO:0000256" key="4">
    <source>
        <dbReference type="ARBA" id="ARBA00022692"/>
    </source>
</evidence>
<evidence type="ECO:0000256" key="12">
    <source>
        <dbReference type="SAM" id="Phobius"/>
    </source>
</evidence>
<keyword evidence="8" id="KW-0406">Ion transport</keyword>
<dbReference type="InterPro" id="IPR013112">
    <property type="entry name" value="FAD-bd_8"/>
</dbReference>
<reference evidence="14 15" key="1">
    <citation type="journal article" date="2012" name="Science">
        <title>The Paleozoic origin of enzymatic lignin decomposition reconstructed from 31 fungal genomes.</title>
        <authorList>
            <person name="Floudas D."/>
            <person name="Binder M."/>
            <person name="Riley R."/>
            <person name="Barry K."/>
            <person name="Blanchette R.A."/>
            <person name="Henrissat B."/>
            <person name="Martinez A.T."/>
            <person name="Otillar R."/>
            <person name="Spatafora J.W."/>
            <person name="Yadav J.S."/>
            <person name="Aerts A."/>
            <person name="Benoit I."/>
            <person name="Boyd A."/>
            <person name="Carlson A."/>
            <person name="Copeland A."/>
            <person name="Coutinho P.M."/>
            <person name="de Vries R.P."/>
            <person name="Ferreira P."/>
            <person name="Findley K."/>
            <person name="Foster B."/>
            <person name="Gaskell J."/>
            <person name="Glotzer D."/>
            <person name="Gorecki P."/>
            <person name="Heitman J."/>
            <person name="Hesse C."/>
            <person name="Hori C."/>
            <person name="Igarashi K."/>
            <person name="Jurgens J.A."/>
            <person name="Kallen N."/>
            <person name="Kersten P."/>
            <person name="Kohler A."/>
            <person name="Kuees U."/>
            <person name="Kumar T.K.A."/>
            <person name="Kuo A."/>
            <person name="LaButti K."/>
            <person name="Larrondo L.F."/>
            <person name="Lindquist E."/>
            <person name="Ling A."/>
            <person name="Lombard V."/>
            <person name="Lucas S."/>
            <person name="Lundell T."/>
            <person name="Martin R."/>
            <person name="McLaughlin D.J."/>
            <person name="Morgenstern I."/>
            <person name="Morin E."/>
            <person name="Murat C."/>
            <person name="Nagy L.G."/>
            <person name="Nolan M."/>
            <person name="Ohm R.A."/>
            <person name="Patyshakuliyeva A."/>
            <person name="Rokas A."/>
            <person name="Ruiz-Duenas F.J."/>
            <person name="Sabat G."/>
            <person name="Salamov A."/>
            <person name="Samejima M."/>
            <person name="Schmutz J."/>
            <person name="Slot J.C."/>
            <person name="St John F."/>
            <person name="Stenlid J."/>
            <person name="Sun H."/>
            <person name="Sun S."/>
            <person name="Syed K."/>
            <person name="Tsang A."/>
            <person name="Wiebenga A."/>
            <person name="Young D."/>
            <person name="Pisabarro A."/>
            <person name="Eastwood D.C."/>
            <person name="Martin F."/>
            <person name="Cullen D."/>
            <person name="Grigoriev I.V."/>
            <person name="Hibbett D.S."/>
        </authorList>
    </citation>
    <scope>NUCLEOTIDE SEQUENCE [LARGE SCALE GENOMIC DNA]</scope>
    <source>
        <strain evidence="14 15">ATCC 11539</strain>
    </source>
</reference>
<dbReference type="Pfam" id="PF01794">
    <property type="entry name" value="Ferric_reduct"/>
    <property type="match status" value="1"/>
</dbReference>
<feature type="region of interest" description="Disordered" evidence="11">
    <location>
        <begin position="1"/>
        <end position="22"/>
    </location>
</feature>
<evidence type="ECO:0000256" key="1">
    <source>
        <dbReference type="ARBA" id="ARBA00004141"/>
    </source>
</evidence>
<dbReference type="SUPFAM" id="SSF52343">
    <property type="entry name" value="Ferredoxin reductase-like, C-terminal NADP-linked domain"/>
    <property type="match status" value="1"/>
</dbReference>
<dbReference type="PANTHER" id="PTHR32361">
    <property type="entry name" value="FERRIC/CUPRIC REDUCTASE TRANSMEMBRANE COMPONENT"/>
    <property type="match status" value="1"/>
</dbReference>
<dbReference type="GO" id="GO:0005886">
    <property type="term" value="C:plasma membrane"/>
    <property type="evidence" value="ECO:0007669"/>
    <property type="project" value="TreeGrafter"/>
</dbReference>
<evidence type="ECO:0000256" key="8">
    <source>
        <dbReference type="ARBA" id="ARBA00023065"/>
    </source>
</evidence>
<feature type="domain" description="FAD-binding FR-type" evidence="13">
    <location>
        <begin position="332"/>
        <end position="470"/>
    </location>
</feature>
<feature type="transmembrane region" description="Helical" evidence="12">
    <location>
        <begin position="37"/>
        <end position="60"/>
    </location>
</feature>
<dbReference type="KEGG" id="gtr:GLOTRDRAFT_132884"/>
<dbReference type="InterPro" id="IPR013121">
    <property type="entry name" value="Fe_red_NAD-bd_6"/>
</dbReference>
<evidence type="ECO:0000256" key="9">
    <source>
        <dbReference type="ARBA" id="ARBA00023136"/>
    </source>
</evidence>
<evidence type="ECO:0000256" key="5">
    <source>
        <dbReference type="ARBA" id="ARBA00022982"/>
    </source>
</evidence>
<dbReference type="PROSITE" id="PS51384">
    <property type="entry name" value="FAD_FR"/>
    <property type="match status" value="1"/>
</dbReference>
<dbReference type="CDD" id="cd06186">
    <property type="entry name" value="NOX_Duox_like_FAD_NADP"/>
    <property type="match status" value="1"/>
</dbReference>
<keyword evidence="10" id="KW-0325">Glycoprotein</keyword>
<dbReference type="SFLD" id="SFLDG01168">
    <property type="entry name" value="Ferric_reductase_subgroup_(FRE"/>
    <property type="match status" value="1"/>
</dbReference>
<keyword evidence="7" id="KW-0560">Oxidoreductase</keyword>
<evidence type="ECO:0000259" key="13">
    <source>
        <dbReference type="PROSITE" id="PS51384"/>
    </source>
</evidence>
<dbReference type="Proteomes" id="UP000030669">
    <property type="component" value="Unassembled WGS sequence"/>
</dbReference>
<feature type="transmembrane region" description="Helical" evidence="12">
    <location>
        <begin position="253"/>
        <end position="271"/>
    </location>
</feature>
<proteinExistence type="inferred from homology"/>
<dbReference type="HOGENOM" id="CLU_010365_6_1_1"/>
<evidence type="ECO:0000313" key="14">
    <source>
        <dbReference type="EMBL" id="EPQ51517.1"/>
    </source>
</evidence>
<dbReference type="AlphaFoldDB" id="S7PW29"/>
<feature type="transmembrane region" description="Helical" evidence="12">
    <location>
        <begin position="223"/>
        <end position="241"/>
    </location>
</feature>
<dbReference type="InterPro" id="IPR017927">
    <property type="entry name" value="FAD-bd_FR_type"/>
</dbReference>
<dbReference type="GO" id="GO:0000293">
    <property type="term" value="F:ferric-chelate reductase activity"/>
    <property type="evidence" value="ECO:0007669"/>
    <property type="project" value="UniProtKB-ARBA"/>
</dbReference>
<dbReference type="OMA" id="YMYLYMP"/>
<feature type="region of interest" description="Disordered" evidence="11">
    <location>
        <begin position="560"/>
        <end position="584"/>
    </location>
</feature>
<evidence type="ECO:0000313" key="15">
    <source>
        <dbReference type="Proteomes" id="UP000030669"/>
    </source>
</evidence>
<accession>S7PW29</accession>
<evidence type="ECO:0000256" key="11">
    <source>
        <dbReference type="SAM" id="MobiDB-lite"/>
    </source>
</evidence>
<dbReference type="eggNOG" id="KOG0039">
    <property type="taxonomic scope" value="Eukaryota"/>
</dbReference>
<name>S7PW29_GLOTA</name>
<evidence type="ECO:0000256" key="2">
    <source>
        <dbReference type="ARBA" id="ARBA00006278"/>
    </source>
</evidence>
<dbReference type="InterPro" id="IPR039261">
    <property type="entry name" value="FNR_nucleotide-bd"/>
</dbReference>
<dbReference type="GO" id="GO:0006826">
    <property type="term" value="P:iron ion transport"/>
    <property type="evidence" value="ECO:0007669"/>
    <property type="project" value="TreeGrafter"/>
</dbReference>
<dbReference type="Pfam" id="PF08030">
    <property type="entry name" value="NAD_binding_6"/>
    <property type="match status" value="1"/>
</dbReference>
<evidence type="ECO:0000256" key="6">
    <source>
        <dbReference type="ARBA" id="ARBA00022989"/>
    </source>
</evidence>
<evidence type="ECO:0000256" key="7">
    <source>
        <dbReference type="ARBA" id="ARBA00023002"/>
    </source>
</evidence>
<organism evidence="14 15">
    <name type="scientific">Gloeophyllum trabeum (strain ATCC 11539 / FP-39264 / Madison 617)</name>
    <name type="common">Brown rot fungus</name>
    <dbReference type="NCBI Taxonomy" id="670483"/>
    <lineage>
        <taxon>Eukaryota</taxon>
        <taxon>Fungi</taxon>
        <taxon>Dikarya</taxon>
        <taxon>Basidiomycota</taxon>
        <taxon>Agaricomycotina</taxon>
        <taxon>Agaricomycetes</taxon>
        <taxon>Gloeophyllales</taxon>
        <taxon>Gloeophyllaceae</taxon>
        <taxon>Gloeophyllum</taxon>
    </lineage>
</organism>
<keyword evidence="3" id="KW-0813">Transport</keyword>
<feature type="region of interest" description="Disordered" evidence="11">
    <location>
        <begin position="311"/>
        <end position="338"/>
    </location>
</feature>
<sequence length="659" mass="71085">MSSTAPAAASSAAPASHGSPSSSLRKYYQTEYPKQTWFLFGAVLALLLAFRLLALALALLRRVRFRSYSRSADAETGSDGKTPGPLPAWLRVLVALAEAWKIVWFRSTVHFGFGYSLNVAECFLTAAYIVALFTWSFVNTQNLTLNWWANRTGTLAAAQFPLVTALGTKNNVISWVTGIGHEKLNYLHRMTARVSLILLWVHGGARFALMRNNPHNQEDWHEAWFRLGLAATIGLSALVLCSLRPVRERRYEFFVWFHFAIVLLFLIGGYYHTKRFRFDAYLWPCFLIWALDRALRTAGLAYFYLFTPSAPSLSSPPARDEKDASAGKNAKAQPKRGKARASAALLSPHLVQLRVPRPAGFHWRAGQTAYLVLPGVSTLPVEAHPFTIASVDDSLYPASPSPPPTTSAPPSSSKSSSTTDLDAAPAPAPAPRGELRFLIGVHAGATARLAAHNAPVTALVDGPYGAGVDVARAGKYDSALLVAGGTGVAWAAPVLLDAVRRAAAAGGGGLRRVVFVWAVRERAHVAWVAPMLRETLARARGVRGLSVCVRVHVTSARETWDDDSVHSSDGNANEKKVGDEDEDGEVEGVEVLAGRPDLRALVRAEMEQGGRGMFVGVCGSASLAEAVRAAVRVNPFWGPGSVLRGGPSVDLVVESFGYA</sequence>
<dbReference type="GO" id="GO:0006879">
    <property type="term" value="P:intracellular iron ion homeostasis"/>
    <property type="evidence" value="ECO:0007669"/>
    <property type="project" value="TreeGrafter"/>
</dbReference>
<feature type="compositionally biased region" description="Low complexity" evidence="11">
    <location>
        <begin position="408"/>
        <end position="425"/>
    </location>
</feature>
<dbReference type="PANTHER" id="PTHR32361:SF9">
    <property type="entry name" value="FERRIC REDUCTASE TRANSMEMBRANE COMPONENT 3-RELATED"/>
    <property type="match status" value="1"/>
</dbReference>
<dbReference type="InterPro" id="IPR013130">
    <property type="entry name" value="Fe3_Rdtase_TM_dom"/>
</dbReference>
<protein>
    <recommendedName>
        <fullName evidence="13">FAD-binding FR-type domain-containing protein</fullName>
    </recommendedName>
</protein>
<dbReference type="EMBL" id="KB469310">
    <property type="protein sequence ID" value="EPQ51517.1"/>
    <property type="molecule type" value="Genomic_DNA"/>
</dbReference>
<dbReference type="InterPro" id="IPR051410">
    <property type="entry name" value="Ferric/Cupric_Reductase"/>
</dbReference>
<dbReference type="SFLD" id="SFLDS00052">
    <property type="entry name" value="Ferric_Reductase_Domain"/>
    <property type="match status" value="1"/>
</dbReference>
<feature type="region of interest" description="Disordered" evidence="11">
    <location>
        <begin position="394"/>
        <end position="428"/>
    </location>
</feature>
<gene>
    <name evidence="14" type="ORF">GLOTRDRAFT_132884</name>
</gene>
<keyword evidence="4 12" id="KW-0812">Transmembrane</keyword>
<dbReference type="GO" id="GO:0015677">
    <property type="term" value="P:copper ion import"/>
    <property type="evidence" value="ECO:0007669"/>
    <property type="project" value="TreeGrafter"/>
</dbReference>
<evidence type="ECO:0000256" key="3">
    <source>
        <dbReference type="ARBA" id="ARBA00022448"/>
    </source>
</evidence>